<comment type="subcellular location">
    <subcellularLocation>
        <location evidence="3">Mitochondrion matrix</location>
        <location evidence="3">Mitochondrion nucleoid</location>
    </subcellularLocation>
</comment>
<evidence type="ECO:0000313" key="18">
    <source>
        <dbReference type="Proteomes" id="UP001055712"/>
    </source>
</evidence>
<comment type="catalytic activity">
    <reaction evidence="13">
        <text>ATP + H2O = ADP + phosphate + H(+)</text>
        <dbReference type="Rhea" id="RHEA:13065"/>
        <dbReference type="ChEBI" id="CHEBI:15377"/>
        <dbReference type="ChEBI" id="CHEBI:15378"/>
        <dbReference type="ChEBI" id="CHEBI:30616"/>
        <dbReference type="ChEBI" id="CHEBI:43474"/>
        <dbReference type="ChEBI" id="CHEBI:456216"/>
        <dbReference type="EC" id="3.6.4.13"/>
    </reaction>
</comment>
<evidence type="ECO:0000256" key="10">
    <source>
        <dbReference type="ARBA" id="ARBA00022946"/>
    </source>
</evidence>
<keyword evidence="11" id="KW-0496">Mitochondrion</keyword>
<dbReference type="GO" id="GO:0016787">
    <property type="term" value="F:hydrolase activity"/>
    <property type="evidence" value="ECO:0007669"/>
    <property type="project" value="UniProtKB-KW"/>
</dbReference>
<dbReference type="CDD" id="cd18805">
    <property type="entry name" value="SF2_C_suv3"/>
    <property type="match status" value="1"/>
</dbReference>
<dbReference type="GO" id="GO:0045025">
    <property type="term" value="C:mitochondrial degradosome"/>
    <property type="evidence" value="ECO:0007669"/>
    <property type="project" value="TreeGrafter"/>
</dbReference>
<dbReference type="SMART" id="SM00487">
    <property type="entry name" value="DEXDc"/>
    <property type="match status" value="1"/>
</dbReference>
<keyword evidence="12" id="KW-1135">Mitochondrion nucleoid</keyword>
<keyword evidence="10" id="KW-0809">Transit peptide</keyword>
<protein>
    <recommendedName>
        <fullName evidence="5">RNA helicase</fullName>
        <ecNumber evidence="5">3.6.4.13</ecNumber>
    </recommendedName>
</protein>
<keyword evidence="9" id="KW-0067">ATP-binding</keyword>
<dbReference type="Pfam" id="PF22527">
    <property type="entry name" value="DEXQc_Suv3"/>
    <property type="match status" value="1"/>
</dbReference>
<dbReference type="OrthoDB" id="6692397at2759"/>
<evidence type="ECO:0000259" key="16">
    <source>
        <dbReference type="PROSITE" id="PS51194"/>
    </source>
</evidence>
<evidence type="ECO:0000256" key="2">
    <source>
        <dbReference type="ARBA" id="ARBA00001946"/>
    </source>
</evidence>
<feature type="region of interest" description="Disordered" evidence="14">
    <location>
        <begin position="757"/>
        <end position="839"/>
    </location>
</feature>
<dbReference type="GO" id="GO:0003724">
    <property type="term" value="F:RNA helicase activity"/>
    <property type="evidence" value="ECO:0007669"/>
    <property type="project" value="UniProtKB-EC"/>
</dbReference>
<evidence type="ECO:0000256" key="5">
    <source>
        <dbReference type="ARBA" id="ARBA00012552"/>
    </source>
</evidence>
<dbReference type="SUPFAM" id="SSF52540">
    <property type="entry name" value="P-loop containing nucleoside triphosphate hydrolases"/>
    <property type="match status" value="1"/>
</dbReference>
<gene>
    <name evidence="17" type="ORF">D9Q98_006133</name>
</gene>
<evidence type="ECO:0000256" key="9">
    <source>
        <dbReference type="ARBA" id="ARBA00022840"/>
    </source>
</evidence>
<dbReference type="FunFam" id="3.40.50.300:FF:000957">
    <property type="entry name" value="ATP-dependent RNA helicase SUV3L, mitochondrial"/>
    <property type="match status" value="1"/>
</dbReference>
<dbReference type="Pfam" id="PF23703">
    <property type="entry name" value="DExH18_N"/>
    <property type="match status" value="1"/>
</dbReference>
<dbReference type="Pfam" id="PF00271">
    <property type="entry name" value="Helicase_C"/>
    <property type="match status" value="1"/>
</dbReference>
<evidence type="ECO:0000256" key="1">
    <source>
        <dbReference type="ARBA" id="ARBA00001936"/>
    </source>
</evidence>
<dbReference type="FunFam" id="3.40.50.300:FF:000269">
    <property type="entry name" value="ATP-dependent RNA helicase SUPV3L1, mitochondrial"/>
    <property type="match status" value="1"/>
</dbReference>
<dbReference type="Gene3D" id="1.20.58.1080">
    <property type="match status" value="1"/>
</dbReference>
<comment type="caution">
    <text evidence="17">The sequence shown here is derived from an EMBL/GenBank/DDBJ whole genome shotgun (WGS) entry which is preliminary data.</text>
</comment>
<dbReference type="InterPro" id="IPR050699">
    <property type="entry name" value="RNA-DNA_Helicase"/>
</dbReference>
<dbReference type="SMART" id="SM00490">
    <property type="entry name" value="HELICc"/>
    <property type="match status" value="1"/>
</dbReference>
<name>A0A9D4TX01_CHLVU</name>
<dbReference type="Gene3D" id="3.40.50.300">
    <property type="entry name" value="P-loop containing nucleotide triphosphate hydrolases"/>
    <property type="match status" value="2"/>
</dbReference>
<dbReference type="Gene3D" id="1.20.272.40">
    <property type="match status" value="1"/>
</dbReference>
<dbReference type="InterPro" id="IPR056377">
    <property type="entry name" value="DExH18_N"/>
</dbReference>
<evidence type="ECO:0000256" key="6">
    <source>
        <dbReference type="ARBA" id="ARBA00022741"/>
    </source>
</evidence>
<feature type="compositionally biased region" description="Low complexity" evidence="14">
    <location>
        <begin position="757"/>
        <end position="781"/>
    </location>
</feature>
<feature type="domain" description="Helicase C-terminal" evidence="16">
    <location>
        <begin position="368"/>
        <end position="522"/>
    </location>
</feature>
<organism evidence="17 18">
    <name type="scientific">Chlorella vulgaris</name>
    <name type="common">Green alga</name>
    <dbReference type="NCBI Taxonomy" id="3077"/>
    <lineage>
        <taxon>Eukaryota</taxon>
        <taxon>Viridiplantae</taxon>
        <taxon>Chlorophyta</taxon>
        <taxon>core chlorophytes</taxon>
        <taxon>Trebouxiophyceae</taxon>
        <taxon>Chlorellales</taxon>
        <taxon>Chlorellaceae</taxon>
        <taxon>Chlorella clade</taxon>
        <taxon>Chlorella</taxon>
    </lineage>
</organism>
<dbReference type="InterPro" id="IPR044774">
    <property type="entry name" value="Suv3_DEXQc"/>
</dbReference>
<evidence type="ECO:0000256" key="7">
    <source>
        <dbReference type="ARBA" id="ARBA00022801"/>
    </source>
</evidence>
<evidence type="ECO:0000256" key="11">
    <source>
        <dbReference type="ARBA" id="ARBA00023128"/>
    </source>
</evidence>
<dbReference type="EMBL" id="SIDB01000002">
    <property type="protein sequence ID" value="KAI3436718.1"/>
    <property type="molecule type" value="Genomic_DNA"/>
</dbReference>
<dbReference type="InterPro" id="IPR055206">
    <property type="entry name" value="DEXQc_SUV3"/>
</dbReference>
<dbReference type="PROSITE" id="PS51192">
    <property type="entry name" value="HELICASE_ATP_BIND_1"/>
    <property type="match status" value="1"/>
</dbReference>
<sequence length="871" mass="96552">MSLAALRRASGLRQLQPLLLRAAASGLAQCMPSPCAIGGSVGGGGLPAAASSHLWRYDSPLLRHLNTAAAEPAADGPALPPYEQVKQRAAAAADLQPLLELRGAERTQFDALMRNFQHSGAVKDQALALYVNSKLYRQAIPEFKTFLVSAMDRELWRGLRQLQAGESSQQALFPYFAQFVLERYTPEIKAYRDMVNTVDLRNPHQWFPVARAIQRRIIYHAGPTNSGKTYNALQAMRAAKSGVYCGPLRLLAMEVYDTCNAEGLYCNLITGQERREVPGAEHTACTVEMVGMQKRVDVAVIDEIQMIGDEGRGWAWTRALMGVPANEVHICGDSSAVPLVRKICEEMGEQLEVNSYDRFTSLEVESSGLVGGYSAVQPGDCIVAFSRRDIYAIKQLIEQETSHRACVVYGALPPETRRQQARLFNEQDNAYRVMVASDAVGMGLNLNIRRVIFHSVTKHEGGNKRVPVSISMLKQIAGRAGRRSSQWSEGLATCLNAGDVPRLQEAIDVPLDQLATPTAGLFPEFEHFEVFAGQRPDDAYSSLLEAFEREAMLDSSYFFCKQDSVVAAAQLLGELGLSIKDMFSFCMAPASASDLRIGAALLNFATKYSKGLPVTLDISVPNRVPSSTDELRHMEAAHQVSMLWLWLSYRFDAEAFPNRDKVEAQAEFICDLLDKGLKRLTRLSKNGVDIAEKAARPEHQNVMSCFSEELALLEERRQQQRTDERRQQTHEQRQQRAEERRQKVLDSGIVFASSAATTAAAGGASPASISKAEAAEEAGQAEWRRPGHKARSLTRKKEPTLQHEQQCEARQQRRKMLKKLQQNRQTERQLEERPKGRQAVVVVPKHEAVLQQQVSGGSSTSGWGRLLSAFQ</sequence>
<dbReference type="Pfam" id="PF12513">
    <property type="entry name" value="SUV3_C"/>
    <property type="match status" value="1"/>
</dbReference>
<evidence type="ECO:0000259" key="15">
    <source>
        <dbReference type="PROSITE" id="PS51192"/>
    </source>
</evidence>
<feature type="compositionally biased region" description="Basic and acidic residues" evidence="14">
    <location>
        <begin position="825"/>
        <end position="835"/>
    </location>
</feature>
<dbReference type="InterPro" id="IPR001650">
    <property type="entry name" value="Helicase_C-like"/>
</dbReference>
<evidence type="ECO:0000256" key="13">
    <source>
        <dbReference type="ARBA" id="ARBA00047984"/>
    </source>
</evidence>
<comment type="cofactor">
    <cofactor evidence="2">
        <name>Mg(2+)</name>
        <dbReference type="ChEBI" id="CHEBI:18420"/>
    </cofactor>
</comment>
<dbReference type="GO" id="GO:0005524">
    <property type="term" value="F:ATP binding"/>
    <property type="evidence" value="ECO:0007669"/>
    <property type="project" value="UniProtKB-KW"/>
</dbReference>
<keyword evidence="8" id="KW-0347">Helicase</keyword>
<reference evidence="17" key="2">
    <citation type="submission" date="2020-11" db="EMBL/GenBank/DDBJ databases">
        <authorList>
            <person name="Cecchin M."/>
            <person name="Marcolungo L."/>
            <person name="Rossato M."/>
            <person name="Girolomoni L."/>
            <person name="Cosentino E."/>
            <person name="Cuine S."/>
            <person name="Li-Beisson Y."/>
            <person name="Delledonne M."/>
            <person name="Ballottari M."/>
        </authorList>
    </citation>
    <scope>NUCLEOTIDE SEQUENCE</scope>
    <source>
        <strain evidence="17">211/11P</strain>
        <tissue evidence="17">Whole cell</tissue>
    </source>
</reference>
<evidence type="ECO:0000256" key="3">
    <source>
        <dbReference type="ARBA" id="ARBA00004436"/>
    </source>
</evidence>
<dbReference type="PROSITE" id="PS51194">
    <property type="entry name" value="HELICASE_CTER"/>
    <property type="match status" value="1"/>
</dbReference>
<dbReference type="GO" id="GO:0000965">
    <property type="term" value="P:mitochondrial RNA 3'-end processing"/>
    <property type="evidence" value="ECO:0007669"/>
    <property type="project" value="TreeGrafter"/>
</dbReference>
<dbReference type="InterPro" id="IPR027417">
    <property type="entry name" value="P-loop_NTPase"/>
</dbReference>
<dbReference type="EC" id="3.6.4.13" evidence="5"/>
<dbReference type="InterPro" id="IPR022192">
    <property type="entry name" value="SUV3_C"/>
</dbReference>
<evidence type="ECO:0000313" key="17">
    <source>
        <dbReference type="EMBL" id="KAI3436718.1"/>
    </source>
</evidence>
<accession>A0A9D4TX01</accession>
<feature type="region of interest" description="Disordered" evidence="14">
    <location>
        <begin position="716"/>
        <end position="742"/>
    </location>
</feature>
<evidence type="ECO:0000256" key="12">
    <source>
        <dbReference type="ARBA" id="ARBA00023271"/>
    </source>
</evidence>
<comment type="cofactor">
    <cofactor evidence="1">
        <name>Mn(2+)</name>
        <dbReference type="ChEBI" id="CHEBI:29035"/>
    </cofactor>
</comment>
<dbReference type="Proteomes" id="UP001055712">
    <property type="component" value="Unassembled WGS sequence"/>
</dbReference>
<evidence type="ECO:0000256" key="4">
    <source>
        <dbReference type="ARBA" id="ARBA00011661"/>
    </source>
</evidence>
<dbReference type="GO" id="GO:0042645">
    <property type="term" value="C:mitochondrial nucleoid"/>
    <property type="evidence" value="ECO:0007669"/>
    <property type="project" value="UniProtKB-SubCell"/>
</dbReference>
<dbReference type="Pfam" id="PF18147">
    <property type="entry name" value="Suv3_C_1"/>
    <property type="match status" value="1"/>
</dbReference>
<evidence type="ECO:0000256" key="8">
    <source>
        <dbReference type="ARBA" id="ARBA00022806"/>
    </source>
</evidence>
<dbReference type="InterPro" id="IPR014001">
    <property type="entry name" value="Helicase_ATP-bd"/>
</dbReference>
<comment type="subunit">
    <text evidence="4">Homodimer; in free form. Component of the mitochondrial degradosome (mtEXO) complex which is a heteropentamer containing 2 copies of SUPV3L1 and 3 copies of PNPT1.</text>
</comment>
<dbReference type="AlphaFoldDB" id="A0A9D4TX01"/>
<keyword evidence="6" id="KW-0547">Nucleotide-binding</keyword>
<dbReference type="InterPro" id="IPR041082">
    <property type="entry name" value="Suv3_C_1"/>
</dbReference>
<reference evidence="17" key="1">
    <citation type="journal article" date="2019" name="Plant J.">
        <title>Chlorella vulgaris genome assembly and annotation reveals the molecular basis for metabolic acclimation to high light conditions.</title>
        <authorList>
            <person name="Cecchin M."/>
            <person name="Marcolungo L."/>
            <person name="Rossato M."/>
            <person name="Girolomoni L."/>
            <person name="Cosentino E."/>
            <person name="Cuine S."/>
            <person name="Li-Beisson Y."/>
            <person name="Delledonne M."/>
            <person name="Ballottari M."/>
        </authorList>
    </citation>
    <scope>NUCLEOTIDE SEQUENCE</scope>
    <source>
        <strain evidence="17">211/11P</strain>
    </source>
</reference>
<feature type="compositionally biased region" description="Basic and acidic residues" evidence="14">
    <location>
        <begin position="795"/>
        <end position="811"/>
    </location>
</feature>
<feature type="domain" description="Helicase ATP-binding" evidence="15">
    <location>
        <begin position="209"/>
        <end position="343"/>
    </location>
</feature>
<keyword evidence="7" id="KW-0378">Hydrolase</keyword>
<dbReference type="CDD" id="cd17913">
    <property type="entry name" value="DEXQc_Suv3"/>
    <property type="match status" value="1"/>
</dbReference>
<dbReference type="PANTHER" id="PTHR12131:SF28">
    <property type="entry name" value="DEXH-BOX ATP-DEPENDENT RNA HELICASE DEXH18, MITOCHONDRIAL"/>
    <property type="match status" value="1"/>
</dbReference>
<proteinExistence type="predicted"/>
<evidence type="ECO:0000256" key="14">
    <source>
        <dbReference type="SAM" id="MobiDB-lite"/>
    </source>
</evidence>
<dbReference type="PANTHER" id="PTHR12131">
    <property type="entry name" value="ATP-DEPENDENT RNA AND DNA HELICASE"/>
    <property type="match status" value="1"/>
</dbReference>
<keyword evidence="18" id="KW-1185">Reference proteome</keyword>